<dbReference type="AlphaFoldDB" id="A0AAJ7TP10"/>
<proteinExistence type="predicted"/>
<organism evidence="3 4">
    <name type="scientific">Petromyzon marinus</name>
    <name type="common">Sea lamprey</name>
    <dbReference type="NCBI Taxonomy" id="7757"/>
    <lineage>
        <taxon>Eukaryota</taxon>
        <taxon>Metazoa</taxon>
        <taxon>Chordata</taxon>
        <taxon>Craniata</taxon>
        <taxon>Vertebrata</taxon>
        <taxon>Cyclostomata</taxon>
        <taxon>Hyperoartia</taxon>
        <taxon>Petromyzontiformes</taxon>
        <taxon>Petromyzontidae</taxon>
        <taxon>Petromyzon</taxon>
    </lineage>
</organism>
<feature type="region of interest" description="Disordered" evidence="2">
    <location>
        <begin position="281"/>
        <end position="336"/>
    </location>
</feature>
<sequence>MHSGRDCGASIKRILFNPELPSAMQAEFGYDATRSLFGASMPTHEWFQGTGTCGSLWDEPWADPLGPQRPAHDPSDKPGEVSAAPVWHSNQRRASGRVASLYGDSDHNCNMKMEDGDLNSNRITDDILDICDAYNSGPRPSASDAMNFRSESSVQVGTHFSEDGSAMRLESGIDMLPLTNEVSSFWDVLYEDETDSNYALSEFVFEDIFSQGADIIDAQPTRPIYSESHGGMLNGGEQATEGVELAEDVGEADGSNPPAAADGSGETAFAGNADFLSHDAIVPNASPSRLERDEVVKAGTSEESSTGGRDEGGGGRKRVVRSRKRQKDTGKEKEGLLTTLAARNKYLKAEAERLTEEVAAAKRRLIASIVGSP</sequence>
<dbReference type="Proteomes" id="UP001318040">
    <property type="component" value="Chromosome 34"/>
</dbReference>
<feature type="compositionally biased region" description="Basic and acidic residues" evidence="2">
    <location>
        <begin position="70"/>
        <end position="79"/>
    </location>
</feature>
<evidence type="ECO:0000256" key="2">
    <source>
        <dbReference type="SAM" id="MobiDB-lite"/>
    </source>
</evidence>
<gene>
    <name evidence="4" type="primary">LOC116948638</name>
</gene>
<feature type="region of interest" description="Disordered" evidence="2">
    <location>
        <begin position="57"/>
        <end position="89"/>
    </location>
</feature>
<dbReference type="GeneID" id="116948638"/>
<evidence type="ECO:0000313" key="4">
    <source>
        <dbReference type="RefSeq" id="XP_032821412.1"/>
    </source>
</evidence>
<dbReference type="KEGG" id="pmrn:116948638"/>
<evidence type="ECO:0000256" key="1">
    <source>
        <dbReference type="SAM" id="Coils"/>
    </source>
</evidence>
<protein>
    <submittedName>
        <fullName evidence="4">Uncharacterized protein LOC116948638 isoform X1</fullName>
    </submittedName>
</protein>
<keyword evidence="1" id="KW-0175">Coiled coil</keyword>
<dbReference type="RefSeq" id="XP_032821412.1">
    <property type="nucleotide sequence ID" value="XM_032965521.1"/>
</dbReference>
<reference evidence="4" key="1">
    <citation type="submission" date="2025-08" db="UniProtKB">
        <authorList>
            <consortium name="RefSeq"/>
        </authorList>
    </citation>
    <scope>IDENTIFICATION</scope>
    <source>
        <tissue evidence="4">Sperm</tissue>
    </source>
</reference>
<evidence type="ECO:0000313" key="3">
    <source>
        <dbReference type="Proteomes" id="UP001318040"/>
    </source>
</evidence>
<keyword evidence="3" id="KW-1185">Reference proteome</keyword>
<feature type="compositionally biased region" description="Basic residues" evidence="2">
    <location>
        <begin position="315"/>
        <end position="326"/>
    </location>
</feature>
<name>A0AAJ7TP10_PETMA</name>
<accession>A0AAJ7TP10</accession>
<feature type="coiled-coil region" evidence="1">
    <location>
        <begin position="337"/>
        <end position="364"/>
    </location>
</feature>
<feature type="region of interest" description="Disordered" evidence="2">
    <location>
        <begin position="248"/>
        <end position="268"/>
    </location>
</feature>